<name>A0ABR2S6B2_9ROSI</name>
<feature type="compositionally biased region" description="Polar residues" evidence="1">
    <location>
        <begin position="393"/>
        <end position="416"/>
    </location>
</feature>
<feature type="region of interest" description="Disordered" evidence="1">
    <location>
        <begin position="275"/>
        <end position="305"/>
    </location>
</feature>
<feature type="compositionally biased region" description="Basic and acidic residues" evidence="1">
    <location>
        <begin position="377"/>
        <end position="392"/>
    </location>
</feature>
<keyword evidence="4" id="KW-1185">Reference proteome</keyword>
<evidence type="ECO:0000313" key="3">
    <source>
        <dbReference type="EMBL" id="KAK9020698.1"/>
    </source>
</evidence>
<dbReference type="CDD" id="cd01059">
    <property type="entry name" value="CCC1_like"/>
    <property type="match status" value="1"/>
</dbReference>
<feature type="region of interest" description="Disordered" evidence="1">
    <location>
        <begin position="442"/>
        <end position="569"/>
    </location>
</feature>
<feature type="compositionally biased region" description="Basic and acidic residues" evidence="1">
    <location>
        <begin position="557"/>
        <end position="566"/>
    </location>
</feature>
<feature type="compositionally biased region" description="Polar residues" evidence="1">
    <location>
        <begin position="503"/>
        <end position="516"/>
    </location>
</feature>
<feature type="compositionally biased region" description="Polar residues" evidence="1">
    <location>
        <begin position="472"/>
        <end position="491"/>
    </location>
</feature>
<feature type="region of interest" description="Disordered" evidence="1">
    <location>
        <begin position="357"/>
        <end position="416"/>
    </location>
</feature>
<reference evidence="3 4" key="1">
    <citation type="journal article" date="2024" name="G3 (Bethesda)">
        <title>Genome assembly of Hibiscus sabdariffa L. provides insights into metabolisms of medicinal natural products.</title>
        <authorList>
            <person name="Kim T."/>
        </authorList>
    </citation>
    <scope>NUCLEOTIDE SEQUENCE [LARGE SCALE GENOMIC DNA]</scope>
    <source>
        <strain evidence="3">TK-2024</strain>
        <tissue evidence="3">Old leaves</tissue>
    </source>
</reference>
<feature type="transmembrane region" description="Helical" evidence="2">
    <location>
        <begin position="716"/>
        <end position="737"/>
    </location>
</feature>
<feature type="compositionally biased region" description="Polar residues" evidence="1">
    <location>
        <begin position="528"/>
        <end position="556"/>
    </location>
</feature>
<comment type="caution">
    <text evidence="3">The sequence shown here is derived from an EMBL/GenBank/DDBJ whole genome shotgun (WGS) entry which is preliminary data.</text>
</comment>
<keyword evidence="2" id="KW-0812">Transmembrane</keyword>
<feature type="transmembrane region" description="Helical" evidence="2">
    <location>
        <begin position="832"/>
        <end position="853"/>
    </location>
</feature>
<accession>A0ABR2S6B2</accession>
<dbReference type="InterPro" id="IPR052843">
    <property type="entry name" value="ER_body_metal_sequester"/>
</dbReference>
<feature type="transmembrane region" description="Helical" evidence="2">
    <location>
        <begin position="802"/>
        <end position="820"/>
    </location>
</feature>
<gene>
    <name evidence="3" type="ORF">V6N11_010715</name>
</gene>
<evidence type="ECO:0000256" key="1">
    <source>
        <dbReference type="SAM" id="MobiDB-lite"/>
    </source>
</evidence>
<feature type="region of interest" description="Disordered" evidence="1">
    <location>
        <begin position="31"/>
        <end position="71"/>
    </location>
</feature>
<dbReference type="Proteomes" id="UP001396334">
    <property type="component" value="Unassembled WGS sequence"/>
</dbReference>
<feature type="transmembrane region" description="Helical" evidence="2">
    <location>
        <begin position="768"/>
        <end position="790"/>
    </location>
</feature>
<keyword evidence="2" id="KW-1133">Transmembrane helix</keyword>
<evidence type="ECO:0000313" key="4">
    <source>
        <dbReference type="Proteomes" id="UP001396334"/>
    </source>
</evidence>
<evidence type="ECO:0000256" key="2">
    <source>
        <dbReference type="SAM" id="Phobius"/>
    </source>
</evidence>
<dbReference type="EMBL" id="JBBPBN010000016">
    <property type="protein sequence ID" value="KAK9020698.1"/>
    <property type="molecule type" value="Genomic_DNA"/>
</dbReference>
<sequence>MDMDMDMEQQLDPKLGSTTLWLYPEEDEEEEVGVDLLARHSSSRHPPDEVSGTATSAGGEPPLTNGTIPETPDQQVQEIEDAPLTANGGHPNHVVIENGEGGGNIVYFDKVQGIWKCRHCNWAHQIGSPCIHNVQDPEGCFHMPMSTKTLNRWGLENKGTEAIDEINGMQSDIIKISSTEINHQMVKISEDKKDFGLSPAPAEHLHEANGSFKHFENETKVDANVEIIEDIEEDLVDLDVERVLDKQNTHDLYCPNCNSCITKRVILIRRRPKVSIRRKPKRGSKLDPVPNSVTFGGSDDTPEIHSDVNAVTAPDEQNDSREQEAFSCLSCFSLFIPIGNGCFKIFQFFRWGRQTENTQSTQDIRQRENTQSTQEIGQRENTQRPPEMRQRENTGSAQGTNLSENTESPQGMNLSENTQSPQVISVEGKIQSLQGIIQNGNADTIRSPQKRSHNVDINSPQHINHNEDAQKPQDTQSPQKISCDANMSSPQDIKHSEDAQKAQPISWNEYTQSSQKIRADENAPSPKDINQNNGKQSPQKITTDRTNGIFSNFGSQKSKETAEKESSPIQAGHAISVQSAAVPPPSFINNGYIDGTAIKPKEPGTSTIFSSTNSSLLDKLKANSTEQKAHRDVFQRNVGNNEVKDIETGLLEPTIHPGTDVTPLSQRIPETERRGSDVGEVHDWDILKSIVYGGLIESITSLGVVSSAAGAGADTLNVLALGVANLIGGLIIICHNLKELKNDQPHISGACDIEEDRYEVLLGRRQNFLMHVIVAILSFLIFGLVPPVVYGFSFRKSDDKDLKLAAVAGASLICIFLLALGKGHLRRPHRAYVRSVSYYIGLGITASSISYVVGQLLKKLFEQLGLFESSSTVSSPFLKTLSMDVGIASY</sequence>
<organism evidence="3 4">
    <name type="scientific">Hibiscus sabdariffa</name>
    <name type="common">roselle</name>
    <dbReference type="NCBI Taxonomy" id="183260"/>
    <lineage>
        <taxon>Eukaryota</taxon>
        <taxon>Viridiplantae</taxon>
        <taxon>Streptophyta</taxon>
        <taxon>Embryophyta</taxon>
        <taxon>Tracheophyta</taxon>
        <taxon>Spermatophyta</taxon>
        <taxon>Magnoliopsida</taxon>
        <taxon>eudicotyledons</taxon>
        <taxon>Gunneridae</taxon>
        <taxon>Pentapetalae</taxon>
        <taxon>rosids</taxon>
        <taxon>malvids</taxon>
        <taxon>Malvales</taxon>
        <taxon>Malvaceae</taxon>
        <taxon>Malvoideae</taxon>
        <taxon>Hibiscus</taxon>
    </lineage>
</organism>
<protein>
    <recommendedName>
        <fullName evidence="5">Membrane protein of ER body-like protein</fullName>
    </recommendedName>
</protein>
<proteinExistence type="predicted"/>
<evidence type="ECO:0008006" key="5">
    <source>
        <dbReference type="Google" id="ProtNLM"/>
    </source>
</evidence>
<dbReference type="PANTHER" id="PTHR38937">
    <property type="entry name" value="MEMBRANE PROTEIN OF ER BODY-LIKE PROTEIN"/>
    <property type="match status" value="1"/>
</dbReference>
<keyword evidence="2" id="KW-0472">Membrane</keyword>
<dbReference type="PANTHER" id="PTHR38937:SF2">
    <property type="entry name" value="MEMBRANE PROTEIN OF ER BODY-LIKE PROTEIN ISOFORM X1"/>
    <property type="match status" value="1"/>
</dbReference>
<feature type="compositionally biased region" description="Polar residues" evidence="1">
    <location>
        <begin position="357"/>
        <end position="376"/>
    </location>
</feature>